<accession>A0A699SQF8</accession>
<reference evidence="2" key="1">
    <citation type="journal article" date="2019" name="Sci. Rep.">
        <title>Draft genome of Tanacetum cinerariifolium, the natural source of mosquito coil.</title>
        <authorList>
            <person name="Yamashiro T."/>
            <person name="Shiraishi A."/>
            <person name="Satake H."/>
            <person name="Nakayama K."/>
        </authorList>
    </citation>
    <scope>NUCLEOTIDE SEQUENCE</scope>
</reference>
<dbReference type="AlphaFoldDB" id="A0A699SQF8"/>
<proteinExistence type="predicted"/>
<feature type="region of interest" description="Disordered" evidence="1">
    <location>
        <begin position="102"/>
        <end position="121"/>
    </location>
</feature>
<feature type="non-terminal residue" evidence="2">
    <location>
        <position position="121"/>
    </location>
</feature>
<protein>
    <submittedName>
        <fullName evidence="2">Uncharacterized protein</fullName>
    </submittedName>
</protein>
<sequence length="121" mass="13769">MTQLTSMCEIFCQFVQKKQEEKRIEEKQVAKAQTWKLPVCCDDDDDEENVSKDTIEDLSQSNEEFSSTDDDSFSLDNIDYVEASPPDSELVSSEVMEIVIPETKSSSTSLNSLLEETNNFH</sequence>
<name>A0A699SQF8_TANCI</name>
<comment type="caution">
    <text evidence="2">The sequence shown here is derived from an EMBL/GenBank/DDBJ whole genome shotgun (WGS) entry which is preliminary data.</text>
</comment>
<feature type="region of interest" description="Disordered" evidence="1">
    <location>
        <begin position="42"/>
        <end position="88"/>
    </location>
</feature>
<evidence type="ECO:0000256" key="1">
    <source>
        <dbReference type="SAM" id="MobiDB-lite"/>
    </source>
</evidence>
<organism evidence="2">
    <name type="scientific">Tanacetum cinerariifolium</name>
    <name type="common">Dalmatian daisy</name>
    <name type="synonym">Chrysanthemum cinerariifolium</name>
    <dbReference type="NCBI Taxonomy" id="118510"/>
    <lineage>
        <taxon>Eukaryota</taxon>
        <taxon>Viridiplantae</taxon>
        <taxon>Streptophyta</taxon>
        <taxon>Embryophyta</taxon>
        <taxon>Tracheophyta</taxon>
        <taxon>Spermatophyta</taxon>
        <taxon>Magnoliopsida</taxon>
        <taxon>eudicotyledons</taxon>
        <taxon>Gunneridae</taxon>
        <taxon>Pentapetalae</taxon>
        <taxon>asterids</taxon>
        <taxon>campanulids</taxon>
        <taxon>Asterales</taxon>
        <taxon>Asteraceae</taxon>
        <taxon>Asteroideae</taxon>
        <taxon>Anthemideae</taxon>
        <taxon>Anthemidinae</taxon>
        <taxon>Tanacetum</taxon>
    </lineage>
</organism>
<gene>
    <name evidence="2" type="ORF">Tci_871127</name>
</gene>
<evidence type="ECO:0000313" key="2">
    <source>
        <dbReference type="EMBL" id="GFC99157.1"/>
    </source>
</evidence>
<dbReference type="EMBL" id="BKCJ011176584">
    <property type="protein sequence ID" value="GFC99157.1"/>
    <property type="molecule type" value="Genomic_DNA"/>
</dbReference>